<reference evidence="2" key="1">
    <citation type="journal article" date="2020" name="New Phytol.">
        <title>Comparative genomics reveals dynamic genome evolution in host specialist ectomycorrhizal fungi.</title>
        <authorList>
            <person name="Lofgren L.A."/>
            <person name="Nguyen N.H."/>
            <person name="Vilgalys R."/>
            <person name="Ruytinx J."/>
            <person name="Liao H.L."/>
            <person name="Branco S."/>
            <person name="Kuo A."/>
            <person name="LaButti K."/>
            <person name="Lipzen A."/>
            <person name="Andreopoulos W."/>
            <person name="Pangilinan J."/>
            <person name="Riley R."/>
            <person name="Hundley H."/>
            <person name="Na H."/>
            <person name="Barry K."/>
            <person name="Grigoriev I.V."/>
            <person name="Stajich J.E."/>
            <person name="Kennedy P.G."/>
        </authorList>
    </citation>
    <scope>NUCLEOTIDE SEQUENCE</scope>
    <source>
        <strain evidence="2">DOB743</strain>
    </source>
</reference>
<feature type="compositionally biased region" description="Basic and acidic residues" evidence="1">
    <location>
        <begin position="781"/>
        <end position="792"/>
    </location>
</feature>
<comment type="caution">
    <text evidence="2">The sequence shown here is derived from an EMBL/GenBank/DDBJ whole genome shotgun (WGS) entry which is preliminary data.</text>
</comment>
<dbReference type="Proteomes" id="UP000714275">
    <property type="component" value="Unassembled WGS sequence"/>
</dbReference>
<feature type="region of interest" description="Disordered" evidence="1">
    <location>
        <begin position="748"/>
        <end position="792"/>
    </location>
</feature>
<feature type="region of interest" description="Disordered" evidence="1">
    <location>
        <begin position="617"/>
        <end position="669"/>
    </location>
</feature>
<dbReference type="AlphaFoldDB" id="A0A9P6ZGL2"/>
<proteinExistence type="predicted"/>
<evidence type="ECO:0000313" key="3">
    <source>
        <dbReference type="Proteomes" id="UP000714275"/>
    </source>
</evidence>
<accession>A0A9P6ZGL2</accession>
<dbReference type="OrthoDB" id="2653647at2759"/>
<gene>
    <name evidence="2" type="ORF">EV702DRAFT_1053740</name>
</gene>
<dbReference type="EMBL" id="JABBWD010000593">
    <property type="protein sequence ID" value="KAG1759450.1"/>
    <property type="molecule type" value="Genomic_DNA"/>
</dbReference>
<feature type="compositionally biased region" description="Polar residues" evidence="1">
    <location>
        <begin position="748"/>
        <end position="765"/>
    </location>
</feature>
<feature type="non-terminal residue" evidence="2">
    <location>
        <position position="792"/>
    </location>
</feature>
<keyword evidence="3" id="KW-1185">Reference proteome</keyword>
<evidence type="ECO:0000256" key="1">
    <source>
        <dbReference type="SAM" id="MobiDB-lite"/>
    </source>
</evidence>
<evidence type="ECO:0000313" key="2">
    <source>
        <dbReference type="EMBL" id="KAG1759450.1"/>
    </source>
</evidence>
<name>A0A9P6ZGL2_9AGAM</name>
<sequence>RGMSSPHRKECLDYQMNDSNFCKMIRMKRTLCRKYKLARNGIAESGKTFDRLDEAAPAHSKMEWLARERIAQSSRLNDPAAMDEYEINIKKAPSKKEIELRLLEESNARNAAPSRRSVATWISTGLAIEEAQIALLIEIDGFTRSALTHLGEGFNADDEPDDLNIDILDDLDDDPAEFTETSDTWTNSPELTVIPLPSNLGVDRCRRCMAEDLIPLEMSLREGQANDALHNLRIYLCNKAILFRTTVRQAKSQAMKTRAWSQVTLVQQAVSLHASIYTKTRKQMMKLELGQEQLQKYKPLLREQLKISTASTSGVRINHGMRNDPCQVYRVHWLRAKALWDRWREELILVKLEMDWTHNFFLWKATQWGDRMQESLDKRLPGHACYSRRQSQMYSLLTQDAQAAFQDIQNRHTPVLVVSATPASTSGTPNPENHYQPLKLSLATISCTLAMAASRVRACISQYQTEAANSVLSSDQVEYFKAGLKWEMNTFVTPVLQYSAAHNIVSVVPVPVAHILKLYPMLTWNTVPDDVFSSHLHAFADEACPGHASRIVSQYHGVEDDTLVLPEKLKNPLNAPPTGLRWMKSRMESLLEEQDEGIQDKMAEVKMYTDMLEKLKRANGVPGHPSPKSRSSGFGVSGIGDPELGIQNKLPNPESRNSELRTPVSGTRYSGQSIELRVTNFGTRDLGVWDWIFRTKYQAPSYELRTLNFGARDSTEWDYTPLALFNFSSMSAYIYSGQSIELRVTNPKPQTSELGTRASGTQYSGQYRAPSYEPQLQTSELRTRYSERSIEF</sequence>
<protein>
    <submittedName>
        <fullName evidence="2">Uncharacterized protein</fullName>
    </submittedName>
</protein>
<organism evidence="2 3">
    <name type="scientific">Suillus placidus</name>
    <dbReference type="NCBI Taxonomy" id="48579"/>
    <lineage>
        <taxon>Eukaryota</taxon>
        <taxon>Fungi</taxon>
        <taxon>Dikarya</taxon>
        <taxon>Basidiomycota</taxon>
        <taxon>Agaricomycotina</taxon>
        <taxon>Agaricomycetes</taxon>
        <taxon>Agaricomycetidae</taxon>
        <taxon>Boletales</taxon>
        <taxon>Suillineae</taxon>
        <taxon>Suillaceae</taxon>
        <taxon>Suillus</taxon>
    </lineage>
</organism>